<reference evidence="1 2" key="1">
    <citation type="submission" date="2019-07" db="EMBL/GenBank/DDBJ databases">
        <title>Whole genome shotgun sequence of Halobacillus faecis NBRC 103569.</title>
        <authorList>
            <person name="Hosoyama A."/>
            <person name="Uohara A."/>
            <person name="Ohji S."/>
            <person name="Ichikawa N."/>
        </authorList>
    </citation>
    <scope>NUCLEOTIDE SEQUENCE [LARGE SCALE GENOMIC DNA]</scope>
    <source>
        <strain evidence="1 2">NBRC 103569</strain>
    </source>
</reference>
<organism evidence="1 2">
    <name type="scientific">Halobacillus faecis</name>
    <dbReference type="NCBI Taxonomy" id="360184"/>
    <lineage>
        <taxon>Bacteria</taxon>
        <taxon>Bacillati</taxon>
        <taxon>Bacillota</taxon>
        <taxon>Bacilli</taxon>
        <taxon>Bacillales</taxon>
        <taxon>Bacillaceae</taxon>
        <taxon>Halobacillus</taxon>
    </lineage>
</organism>
<evidence type="ECO:0000313" key="1">
    <source>
        <dbReference type="EMBL" id="GEN55506.1"/>
    </source>
</evidence>
<evidence type="ECO:0000313" key="2">
    <source>
        <dbReference type="Proteomes" id="UP000321886"/>
    </source>
</evidence>
<comment type="caution">
    <text evidence="1">The sequence shown here is derived from an EMBL/GenBank/DDBJ whole genome shotgun (WGS) entry which is preliminary data.</text>
</comment>
<protein>
    <submittedName>
        <fullName evidence="1">Uncharacterized protein</fullName>
    </submittedName>
</protein>
<sequence>MLEFYTRKDVAENLDVTLNDVDKWIREGKLIESKQGIATEQLRTREQIIRLHPRFFIEREAELDQIPKKDDEDDSSQ</sequence>
<dbReference type="EMBL" id="BJYD01000042">
    <property type="protein sequence ID" value="GEN55506.1"/>
    <property type="molecule type" value="Genomic_DNA"/>
</dbReference>
<name>A0A511WWJ2_9BACI</name>
<dbReference type="Proteomes" id="UP000321886">
    <property type="component" value="Unassembled WGS sequence"/>
</dbReference>
<dbReference type="AlphaFoldDB" id="A0A511WWJ2"/>
<keyword evidence="2" id="KW-1185">Reference proteome</keyword>
<gene>
    <name evidence="1" type="ORF">HFA01_37680</name>
</gene>
<accession>A0A511WWJ2</accession>
<proteinExistence type="predicted"/>
<dbReference type="OrthoDB" id="9812340at2"/>
<dbReference type="RefSeq" id="WP_146818872.1">
    <property type="nucleotide sequence ID" value="NZ_BJYD01000042.1"/>
</dbReference>